<dbReference type="GO" id="GO:0005216">
    <property type="term" value="F:monoatomic ion channel activity"/>
    <property type="evidence" value="ECO:0007669"/>
    <property type="project" value="InterPro"/>
</dbReference>
<dbReference type="AlphaFoldDB" id="A0AA90SGK7"/>
<dbReference type="SUPFAM" id="SSF81324">
    <property type="entry name" value="Voltage-gated potassium channels"/>
    <property type="match status" value="1"/>
</dbReference>
<dbReference type="GO" id="GO:0016020">
    <property type="term" value="C:membrane"/>
    <property type="evidence" value="ECO:0007669"/>
    <property type="project" value="UniProtKB-SubCell"/>
</dbReference>
<comment type="caution">
    <text evidence="8">The sequence shown here is derived from an EMBL/GenBank/DDBJ whole genome shotgun (WGS) entry which is preliminary data.</text>
</comment>
<feature type="domain" description="Ion transport" evidence="7">
    <location>
        <begin position="20"/>
        <end position="137"/>
    </location>
</feature>
<keyword evidence="3 6" id="KW-1133">Transmembrane helix</keyword>
<dbReference type="EMBL" id="JAUTIX010000002">
    <property type="protein sequence ID" value="MDP0397794.1"/>
    <property type="molecule type" value="Genomic_DNA"/>
</dbReference>
<feature type="compositionally biased region" description="Basic and acidic residues" evidence="5">
    <location>
        <begin position="248"/>
        <end position="257"/>
    </location>
</feature>
<dbReference type="Pfam" id="PF00520">
    <property type="entry name" value="Ion_trans"/>
    <property type="match status" value="1"/>
</dbReference>
<feature type="region of interest" description="Disordered" evidence="5">
    <location>
        <begin position="245"/>
        <end position="290"/>
    </location>
</feature>
<dbReference type="Gene3D" id="1.20.120.350">
    <property type="entry name" value="Voltage-gated potassium channels. Chain C"/>
    <property type="match status" value="1"/>
</dbReference>
<dbReference type="InterPro" id="IPR005821">
    <property type="entry name" value="Ion_trans_dom"/>
</dbReference>
<evidence type="ECO:0000256" key="5">
    <source>
        <dbReference type="SAM" id="MobiDB-lite"/>
    </source>
</evidence>
<accession>A0AA90SGK7</accession>
<protein>
    <submittedName>
        <fullName evidence="8">Ion transporter</fullName>
    </submittedName>
</protein>
<keyword evidence="9" id="KW-1185">Reference proteome</keyword>
<evidence type="ECO:0000259" key="7">
    <source>
        <dbReference type="Pfam" id="PF00520"/>
    </source>
</evidence>
<feature type="transmembrane region" description="Helical" evidence="6">
    <location>
        <begin position="83"/>
        <end position="102"/>
    </location>
</feature>
<keyword evidence="2 6" id="KW-0812">Transmembrane</keyword>
<dbReference type="InterPro" id="IPR027359">
    <property type="entry name" value="Volt_channel_dom_sf"/>
</dbReference>
<sequence length="290" mass="32228">MTATATEELGAYPRKPPVLWTDWAMVGLAVVSVALIAWISFFDVAKSTETTIFIVDGVICAIFAAEFLWRWRRVGWHHKFLLHNWYEVLGMVPAFVLTAPWFRAFRLLRIVVALARLARAIDRVYGDRITAAVVNRATGTVVEAVKRPITVAVLDEVADVLRTGNYTANIAAALEENRGEMDEMILETVKNDPQTKRVKYIPFHDDIIRLITDTVFRMVFQVLKDPRTDELVSDVLRENIDQMRASVQRKDDQDKRAAATAELTAGAGTGSPHAPAGRPSRPGASGASTP</sequence>
<keyword evidence="4 6" id="KW-0472">Membrane</keyword>
<evidence type="ECO:0000256" key="1">
    <source>
        <dbReference type="ARBA" id="ARBA00004141"/>
    </source>
</evidence>
<evidence type="ECO:0000313" key="8">
    <source>
        <dbReference type="EMBL" id="MDP0397794.1"/>
    </source>
</evidence>
<dbReference type="Proteomes" id="UP001178281">
    <property type="component" value="Unassembled WGS sequence"/>
</dbReference>
<proteinExistence type="predicted"/>
<evidence type="ECO:0000256" key="6">
    <source>
        <dbReference type="SAM" id="Phobius"/>
    </source>
</evidence>
<comment type="subcellular location">
    <subcellularLocation>
        <location evidence="1">Membrane</location>
        <topology evidence="1">Multi-pass membrane protein</topology>
    </subcellularLocation>
</comment>
<dbReference type="RefSeq" id="WP_305110862.1">
    <property type="nucleotide sequence ID" value="NZ_JAUTIX010000002.1"/>
</dbReference>
<evidence type="ECO:0000256" key="2">
    <source>
        <dbReference type="ARBA" id="ARBA00022692"/>
    </source>
</evidence>
<gene>
    <name evidence="8" type="ORF">Q7X28_07630</name>
</gene>
<feature type="transmembrane region" description="Helical" evidence="6">
    <location>
        <begin position="52"/>
        <end position="71"/>
    </location>
</feature>
<evidence type="ECO:0000313" key="9">
    <source>
        <dbReference type="Proteomes" id="UP001178281"/>
    </source>
</evidence>
<feature type="transmembrane region" description="Helical" evidence="6">
    <location>
        <begin position="23"/>
        <end position="45"/>
    </location>
</feature>
<evidence type="ECO:0000256" key="4">
    <source>
        <dbReference type="ARBA" id="ARBA00023136"/>
    </source>
</evidence>
<reference evidence="8" key="1">
    <citation type="submission" date="2023-08" db="EMBL/GenBank/DDBJ databases">
        <title>The draft genome of Tsukamurella strandjordii strain 050030.</title>
        <authorList>
            <person name="Zhao F."/>
            <person name="Feng Y."/>
            <person name="Zong Z."/>
        </authorList>
    </citation>
    <scope>NUCLEOTIDE SEQUENCE</scope>
    <source>
        <strain evidence="8">050030</strain>
    </source>
</reference>
<name>A0AA90SGK7_9ACTN</name>
<organism evidence="8 9">
    <name type="scientific">Tsukamurella strandjordii</name>
    <dbReference type="NCBI Taxonomy" id="147577"/>
    <lineage>
        <taxon>Bacteria</taxon>
        <taxon>Bacillati</taxon>
        <taxon>Actinomycetota</taxon>
        <taxon>Actinomycetes</taxon>
        <taxon>Mycobacteriales</taxon>
        <taxon>Tsukamurellaceae</taxon>
        <taxon>Tsukamurella</taxon>
    </lineage>
</organism>
<evidence type="ECO:0000256" key="3">
    <source>
        <dbReference type="ARBA" id="ARBA00022989"/>
    </source>
</evidence>